<feature type="region of interest" description="Disordered" evidence="1">
    <location>
        <begin position="100"/>
        <end position="177"/>
    </location>
</feature>
<accession>A0A7S3ANP6</accession>
<gene>
    <name evidence="2" type="ORF">HERI1096_LOCUS11128</name>
</gene>
<protein>
    <submittedName>
        <fullName evidence="2">Uncharacterized protein</fullName>
    </submittedName>
</protein>
<feature type="compositionally biased region" description="Low complexity" evidence="1">
    <location>
        <begin position="155"/>
        <end position="168"/>
    </location>
</feature>
<feature type="region of interest" description="Disordered" evidence="1">
    <location>
        <begin position="277"/>
        <end position="347"/>
    </location>
</feature>
<dbReference type="AlphaFoldDB" id="A0A7S3ANP6"/>
<reference evidence="2" key="1">
    <citation type="submission" date="2021-01" db="EMBL/GenBank/DDBJ databases">
        <authorList>
            <person name="Corre E."/>
            <person name="Pelletier E."/>
            <person name="Niang G."/>
            <person name="Scheremetjew M."/>
            <person name="Finn R."/>
            <person name="Kale V."/>
            <person name="Holt S."/>
            <person name="Cochrane G."/>
            <person name="Meng A."/>
            <person name="Brown T."/>
            <person name="Cohen L."/>
        </authorList>
    </citation>
    <scope>NUCLEOTIDE SEQUENCE</scope>
    <source>
        <strain evidence="2">CCMP281</strain>
    </source>
</reference>
<feature type="compositionally biased region" description="Basic and acidic residues" evidence="1">
    <location>
        <begin position="336"/>
        <end position="347"/>
    </location>
</feature>
<evidence type="ECO:0000256" key="1">
    <source>
        <dbReference type="SAM" id="MobiDB-lite"/>
    </source>
</evidence>
<feature type="region of interest" description="Disordered" evidence="1">
    <location>
        <begin position="359"/>
        <end position="383"/>
    </location>
</feature>
<dbReference type="EMBL" id="HBHX01019965">
    <property type="protein sequence ID" value="CAE0110468.1"/>
    <property type="molecule type" value="Transcribed_RNA"/>
</dbReference>
<organism evidence="2">
    <name type="scientific">Haptolina ericina</name>
    <dbReference type="NCBI Taxonomy" id="156174"/>
    <lineage>
        <taxon>Eukaryota</taxon>
        <taxon>Haptista</taxon>
        <taxon>Haptophyta</taxon>
        <taxon>Prymnesiophyceae</taxon>
        <taxon>Prymnesiales</taxon>
        <taxon>Prymnesiaceae</taxon>
        <taxon>Haptolina</taxon>
    </lineage>
</organism>
<feature type="region of interest" description="Disordered" evidence="1">
    <location>
        <begin position="198"/>
        <end position="229"/>
    </location>
</feature>
<sequence length="419" mass="44093">MATLTQRDSEARDERQALLHYLEALRERPDEAGESLRGPDFIKMVDKLASEGRQERSPVDFAGTGNVASLLEAVSDPRLREELLEVQRLDNVIAQALKKADAGTQSRSAVDDREAEADQAQDGTFITTTSGDARPVENVQARPASPEATEVDAGASSVRSTTFASSSAMRNRSSWVGGTGRPLGGMWISAADEARAEELLGGPEEEEDPDVDAPIAFGEGYQPPAQVAERLYEIESRLALLQQDDGGAEQPEAAASHSSSQSFSWDDVGAAAFSLGSGVASEAESDIASGAGSSSSSSRSHPPSLKGLSAKASAADASTGSGEGRPAATRAPDYLGELKDQRAERQRLQDIHRRLAVLNEHSAQEKAAGEATESQPLSAADERRLQELLADVKKQSELRVDADAATGSTAGANGVAPID</sequence>
<name>A0A7S3ANP6_9EUKA</name>
<feature type="compositionally biased region" description="Low complexity" evidence="1">
    <location>
        <begin position="280"/>
        <end position="320"/>
    </location>
</feature>
<proteinExistence type="predicted"/>
<evidence type="ECO:0000313" key="2">
    <source>
        <dbReference type="EMBL" id="CAE0110468.1"/>
    </source>
</evidence>
<feature type="region of interest" description="Disordered" evidence="1">
    <location>
        <begin position="242"/>
        <end position="261"/>
    </location>
</feature>